<sequence length="237" mass="25186">MKPYIRTGLIWSALMIAIMVGAVVWMVDALPKDGPVPVHFDMEGTPNRYASRFEAILIFSSLPAISAIVTVILAIAPSLDPRGTNIDAGRKAYVAVWVGVMIVLALATVGSCMILVNAVNGTPAGPGIVRGIIAACALLFVAMGNYLPKTRPSFILGVRTPWTLSSDIAWEKTHRLAGRLFIGAGLLGFLGAFVLDGIWPVVPLVALSMTAALVSVIYSYFAWRSADDRDNGTGRTG</sequence>
<dbReference type="GO" id="GO:0009636">
    <property type="term" value="P:response to toxic substance"/>
    <property type="evidence" value="ECO:0007669"/>
    <property type="project" value="TreeGrafter"/>
</dbReference>
<dbReference type="InterPro" id="IPR025962">
    <property type="entry name" value="SdpI/YhfL"/>
</dbReference>
<feature type="domain" description="DUF1648" evidence="2">
    <location>
        <begin position="14"/>
        <end position="59"/>
    </location>
</feature>
<comment type="caution">
    <text evidence="3">The sequence shown here is derived from an EMBL/GenBank/DDBJ whole genome shotgun (WGS) entry which is preliminary data.</text>
</comment>
<dbReference type="EMBL" id="ARYK01000004">
    <property type="protein sequence ID" value="KCZ92352.1"/>
    <property type="molecule type" value="Genomic_DNA"/>
</dbReference>
<dbReference type="PANTHER" id="PTHR37810:SF5">
    <property type="entry name" value="IMMUNITY PROTEIN SDPI"/>
    <property type="match status" value="1"/>
</dbReference>
<reference evidence="3 4" key="1">
    <citation type="journal article" date="2014" name="Antonie Van Leeuwenhoek">
        <title>Hyphomonas beringensis sp. nov. and Hyphomonas chukchiensis sp. nov., isolated from surface seawater of the Bering Sea and Chukchi Sea.</title>
        <authorList>
            <person name="Li C."/>
            <person name="Lai Q."/>
            <person name="Li G."/>
            <person name="Dong C."/>
            <person name="Wang J."/>
            <person name="Liao Y."/>
            <person name="Shao Z."/>
        </authorList>
    </citation>
    <scope>NUCLEOTIDE SEQUENCE [LARGE SCALE GENOMIC DNA]</scope>
    <source>
        <strain evidence="3 4">MHS-2</strain>
    </source>
</reference>
<keyword evidence="1" id="KW-0812">Transmembrane</keyword>
<accession>A0A059FP07</accession>
<feature type="transmembrane region" description="Helical" evidence="1">
    <location>
        <begin position="176"/>
        <end position="195"/>
    </location>
</feature>
<keyword evidence="4" id="KW-1185">Reference proteome</keyword>
<dbReference type="PANTHER" id="PTHR37810">
    <property type="entry name" value="IMMUNITY PROTEIN SDPI"/>
    <property type="match status" value="1"/>
</dbReference>
<gene>
    <name evidence="3" type="ORF">HJO_09964</name>
</gene>
<evidence type="ECO:0000259" key="2">
    <source>
        <dbReference type="Pfam" id="PF07853"/>
    </source>
</evidence>
<dbReference type="AlphaFoldDB" id="A0A059FP07"/>
<feature type="transmembrane region" description="Helical" evidence="1">
    <location>
        <begin position="201"/>
        <end position="221"/>
    </location>
</feature>
<name>A0A059FP07_9PROT</name>
<dbReference type="PATRIC" id="fig|1280950.3.peg.1992"/>
<dbReference type="eggNOG" id="COG5658">
    <property type="taxonomic scope" value="Bacteria"/>
</dbReference>
<dbReference type="PIRSF" id="PIRSF038959">
    <property type="entry name" value="SdpI"/>
    <property type="match status" value="1"/>
</dbReference>
<evidence type="ECO:0000313" key="3">
    <source>
        <dbReference type="EMBL" id="KCZ92352.1"/>
    </source>
</evidence>
<evidence type="ECO:0000313" key="4">
    <source>
        <dbReference type="Proteomes" id="UP000025171"/>
    </source>
</evidence>
<dbReference type="Pfam" id="PF07853">
    <property type="entry name" value="DUF1648"/>
    <property type="match status" value="1"/>
</dbReference>
<keyword evidence="1" id="KW-0472">Membrane</keyword>
<dbReference type="RefSeq" id="WP_035616574.1">
    <property type="nucleotide sequence ID" value="NZ_ARYK01000004.1"/>
</dbReference>
<proteinExistence type="predicted"/>
<dbReference type="InterPro" id="IPR012867">
    <property type="entry name" value="DUF1648"/>
</dbReference>
<dbReference type="Proteomes" id="UP000025171">
    <property type="component" value="Unassembled WGS sequence"/>
</dbReference>
<feature type="transmembrane region" description="Helical" evidence="1">
    <location>
        <begin position="55"/>
        <end position="80"/>
    </location>
</feature>
<dbReference type="Pfam" id="PF13630">
    <property type="entry name" value="SdpI"/>
    <property type="match status" value="1"/>
</dbReference>
<evidence type="ECO:0000256" key="1">
    <source>
        <dbReference type="SAM" id="Phobius"/>
    </source>
</evidence>
<feature type="transmembrane region" description="Helical" evidence="1">
    <location>
        <begin position="7"/>
        <end position="27"/>
    </location>
</feature>
<keyword evidence="1" id="KW-1133">Transmembrane helix</keyword>
<feature type="transmembrane region" description="Helical" evidence="1">
    <location>
        <begin position="92"/>
        <end position="116"/>
    </location>
</feature>
<feature type="transmembrane region" description="Helical" evidence="1">
    <location>
        <begin position="128"/>
        <end position="147"/>
    </location>
</feature>
<protein>
    <recommendedName>
        <fullName evidence="2">DUF1648 domain-containing protein</fullName>
    </recommendedName>
</protein>
<dbReference type="InterPro" id="IPR026272">
    <property type="entry name" value="SdpI"/>
</dbReference>
<dbReference type="STRING" id="1280950.HJO_09964"/>
<dbReference type="OrthoDB" id="9808690at2"/>
<organism evidence="3 4">
    <name type="scientific">Hyphomonas johnsonii MHS-2</name>
    <dbReference type="NCBI Taxonomy" id="1280950"/>
    <lineage>
        <taxon>Bacteria</taxon>
        <taxon>Pseudomonadati</taxon>
        <taxon>Pseudomonadota</taxon>
        <taxon>Alphaproteobacteria</taxon>
        <taxon>Hyphomonadales</taxon>
        <taxon>Hyphomonadaceae</taxon>
        <taxon>Hyphomonas</taxon>
    </lineage>
</organism>